<reference evidence="1 2" key="1">
    <citation type="submission" date="2023-07" db="EMBL/GenBank/DDBJ databases">
        <title>Sorghum-associated microbial communities from plants grown in Nebraska, USA.</title>
        <authorList>
            <person name="Schachtman D."/>
        </authorList>
    </citation>
    <scope>NUCLEOTIDE SEQUENCE [LARGE SCALE GENOMIC DNA]</scope>
    <source>
        <strain evidence="1 2">BE316</strain>
    </source>
</reference>
<protein>
    <submittedName>
        <fullName evidence="1">Uncharacterized protein</fullName>
    </submittedName>
</protein>
<keyword evidence="2" id="KW-1185">Reference proteome</keyword>
<gene>
    <name evidence="1" type="ORF">J2X21_005426</name>
</gene>
<dbReference type="EMBL" id="JAVDXV010000015">
    <property type="protein sequence ID" value="MDR7336252.1"/>
    <property type="molecule type" value="Genomic_DNA"/>
</dbReference>
<dbReference type="RefSeq" id="WP_310333253.1">
    <property type="nucleotide sequence ID" value="NZ_JAVDXV010000015.1"/>
</dbReference>
<name>A0ABU2AII9_9BURK</name>
<organism evidence="1 2">
    <name type="scientific">Roseateles asaccharophilus</name>
    <dbReference type="NCBI Taxonomy" id="582607"/>
    <lineage>
        <taxon>Bacteria</taxon>
        <taxon>Pseudomonadati</taxon>
        <taxon>Pseudomonadota</taxon>
        <taxon>Betaproteobacteria</taxon>
        <taxon>Burkholderiales</taxon>
        <taxon>Sphaerotilaceae</taxon>
        <taxon>Roseateles</taxon>
    </lineage>
</organism>
<comment type="caution">
    <text evidence="1">The sequence shown here is derived from an EMBL/GenBank/DDBJ whole genome shotgun (WGS) entry which is preliminary data.</text>
</comment>
<evidence type="ECO:0000313" key="2">
    <source>
        <dbReference type="Proteomes" id="UP001180825"/>
    </source>
</evidence>
<accession>A0ABU2AII9</accession>
<dbReference type="Proteomes" id="UP001180825">
    <property type="component" value="Unassembled WGS sequence"/>
</dbReference>
<evidence type="ECO:0000313" key="1">
    <source>
        <dbReference type="EMBL" id="MDR7336252.1"/>
    </source>
</evidence>
<proteinExistence type="predicted"/>
<sequence length="116" mass="12421">MCQTIDPADPQAPRVELVCDLYGVPWLVALLSNDVLGQTAHAGPSAGLAQCLRKRRRGQILPGLATPTAATLPRPARGVDQAALQLGQRIMCTVTKRWSFFLSATTSERPTDSLPA</sequence>